<gene>
    <name evidence="4" type="ORF">scyTo_0019297</name>
</gene>
<feature type="domain" description="Rho guanine nucleotide exchange factor 6/7 coiled-coil" evidence="3">
    <location>
        <begin position="18"/>
        <end position="66"/>
    </location>
</feature>
<evidence type="ECO:0000259" key="3">
    <source>
        <dbReference type="Pfam" id="PF16523"/>
    </source>
</evidence>
<feature type="region of interest" description="Disordered" evidence="2">
    <location>
        <begin position="1"/>
        <end position="22"/>
    </location>
</feature>
<reference evidence="4 5" key="1">
    <citation type="journal article" date="2018" name="Nat. Ecol. Evol.">
        <title>Shark genomes provide insights into elasmobranch evolution and the origin of vertebrates.</title>
        <authorList>
            <person name="Hara Y"/>
            <person name="Yamaguchi K"/>
            <person name="Onimaru K"/>
            <person name="Kadota M"/>
            <person name="Koyanagi M"/>
            <person name="Keeley SD"/>
            <person name="Tatsumi K"/>
            <person name="Tanaka K"/>
            <person name="Motone F"/>
            <person name="Kageyama Y"/>
            <person name="Nozu R"/>
            <person name="Adachi N"/>
            <person name="Nishimura O"/>
            <person name="Nakagawa R"/>
            <person name="Tanegashima C"/>
            <person name="Kiyatake I"/>
            <person name="Matsumoto R"/>
            <person name="Murakumo K"/>
            <person name="Nishida K"/>
            <person name="Terakita A"/>
            <person name="Kuratani S"/>
            <person name="Sato K"/>
            <person name="Hyodo S Kuraku.S."/>
        </authorList>
    </citation>
    <scope>NUCLEOTIDE SEQUENCE [LARGE SCALE GENOMIC DNA]</scope>
</reference>
<keyword evidence="5" id="KW-1185">Reference proteome</keyword>
<dbReference type="Pfam" id="PF16523">
    <property type="entry name" value="betaPIX_CC"/>
    <property type="match status" value="1"/>
</dbReference>
<dbReference type="InterPro" id="IPR032409">
    <property type="entry name" value="GEF6/7_CC"/>
</dbReference>
<protein>
    <recommendedName>
        <fullName evidence="3">Rho guanine nucleotide exchange factor 6/7 coiled-coil domain-containing protein</fullName>
    </recommendedName>
</protein>
<evidence type="ECO:0000256" key="2">
    <source>
        <dbReference type="SAM" id="MobiDB-lite"/>
    </source>
</evidence>
<dbReference type="AlphaFoldDB" id="A0A401PWU7"/>
<feature type="coiled-coil region" evidence="1">
    <location>
        <begin position="32"/>
        <end position="69"/>
    </location>
</feature>
<comment type="caution">
    <text evidence="4">The sequence shown here is derived from an EMBL/GenBank/DDBJ whole genome shotgun (WGS) entry which is preliminary data.</text>
</comment>
<organism evidence="4 5">
    <name type="scientific">Scyliorhinus torazame</name>
    <name type="common">Cloudy catshark</name>
    <name type="synonym">Catulus torazame</name>
    <dbReference type="NCBI Taxonomy" id="75743"/>
    <lineage>
        <taxon>Eukaryota</taxon>
        <taxon>Metazoa</taxon>
        <taxon>Chordata</taxon>
        <taxon>Craniata</taxon>
        <taxon>Vertebrata</taxon>
        <taxon>Chondrichthyes</taxon>
        <taxon>Elasmobranchii</taxon>
        <taxon>Galeomorphii</taxon>
        <taxon>Galeoidea</taxon>
        <taxon>Carcharhiniformes</taxon>
        <taxon>Scyliorhinidae</taxon>
        <taxon>Scyliorhinus</taxon>
    </lineage>
</organism>
<sequence>MSSWSSPVMLVPQPDGRSGSVSITGRSLVDTVYALKDEVLELKQENKKMKRSLEEEQRARKELEKLDVNLAG</sequence>
<dbReference type="EMBL" id="BFAA01014215">
    <property type="protein sequence ID" value="GCB77578.1"/>
    <property type="molecule type" value="Genomic_DNA"/>
</dbReference>
<evidence type="ECO:0000256" key="1">
    <source>
        <dbReference type="SAM" id="Coils"/>
    </source>
</evidence>
<evidence type="ECO:0000313" key="4">
    <source>
        <dbReference type="EMBL" id="GCB77578.1"/>
    </source>
</evidence>
<dbReference type="Proteomes" id="UP000288216">
    <property type="component" value="Unassembled WGS sequence"/>
</dbReference>
<dbReference type="Gene3D" id="1.20.5.390">
    <property type="entry name" value="L1 transposable element, trimerization domain"/>
    <property type="match status" value="1"/>
</dbReference>
<evidence type="ECO:0000313" key="5">
    <source>
        <dbReference type="Proteomes" id="UP000288216"/>
    </source>
</evidence>
<dbReference type="OrthoDB" id="6019202at2759"/>
<keyword evidence="1" id="KW-0175">Coiled coil</keyword>
<name>A0A401PWU7_SCYTO</name>
<dbReference type="STRING" id="75743.A0A401PWU7"/>
<accession>A0A401PWU7</accession>
<proteinExistence type="predicted"/>
<feature type="non-terminal residue" evidence="4">
    <location>
        <position position="72"/>
    </location>
</feature>